<comment type="similarity">
    <text evidence="8">Belongs to the binding-protein-dependent transport system permease family.</text>
</comment>
<evidence type="ECO:0000256" key="6">
    <source>
        <dbReference type="ARBA" id="ARBA00022989"/>
    </source>
</evidence>
<evidence type="ECO:0000256" key="1">
    <source>
        <dbReference type="ARBA" id="ARBA00004429"/>
    </source>
</evidence>
<evidence type="ECO:0000259" key="9">
    <source>
        <dbReference type="PROSITE" id="PS50928"/>
    </source>
</evidence>
<keyword evidence="4" id="KW-0997">Cell inner membrane</keyword>
<keyword evidence="3" id="KW-1003">Cell membrane</keyword>
<accession>A0ABS5GAH6</accession>
<evidence type="ECO:0000256" key="3">
    <source>
        <dbReference type="ARBA" id="ARBA00022475"/>
    </source>
</evidence>
<dbReference type="PANTHER" id="PTHR43357:SF4">
    <property type="entry name" value="INNER MEMBRANE ABC TRANSPORTER PERMEASE PROTEIN YDCV"/>
    <property type="match status" value="1"/>
</dbReference>
<dbReference type="SUPFAM" id="SSF161098">
    <property type="entry name" value="MetI-like"/>
    <property type="match status" value="1"/>
</dbReference>
<dbReference type="Proteomes" id="UP001314635">
    <property type="component" value="Unassembled WGS sequence"/>
</dbReference>
<comment type="subcellular location">
    <subcellularLocation>
        <location evidence="1">Cell inner membrane</location>
        <topology evidence="1">Multi-pass membrane protein</topology>
    </subcellularLocation>
    <subcellularLocation>
        <location evidence="8">Cell membrane</location>
        <topology evidence="8">Multi-pass membrane protein</topology>
    </subcellularLocation>
</comment>
<organism evidence="10 11">
    <name type="scientific">Bradyrhizobium denitrificans</name>
    <dbReference type="NCBI Taxonomy" id="2734912"/>
    <lineage>
        <taxon>Bacteria</taxon>
        <taxon>Pseudomonadati</taxon>
        <taxon>Pseudomonadota</taxon>
        <taxon>Alphaproteobacteria</taxon>
        <taxon>Hyphomicrobiales</taxon>
        <taxon>Nitrobacteraceae</taxon>
        <taxon>Bradyrhizobium</taxon>
    </lineage>
</organism>
<feature type="transmembrane region" description="Helical" evidence="8">
    <location>
        <begin position="37"/>
        <end position="61"/>
    </location>
</feature>
<feature type="transmembrane region" description="Helical" evidence="8">
    <location>
        <begin position="127"/>
        <end position="148"/>
    </location>
</feature>
<dbReference type="InterPro" id="IPR000515">
    <property type="entry name" value="MetI-like"/>
</dbReference>
<reference evidence="11" key="1">
    <citation type="journal article" date="2021" name="ISME J.">
        <title>Evolutionary origin and ecological implication of a unique nif island in free-living Bradyrhizobium lineages.</title>
        <authorList>
            <person name="Tao J."/>
        </authorList>
    </citation>
    <scope>NUCLEOTIDE SEQUENCE [LARGE SCALE GENOMIC DNA]</scope>
    <source>
        <strain evidence="11">SZCCT0094</strain>
    </source>
</reference>
<keyword evidence="11" id="KW-1185">Reference proteome</keyword>
<evidence type="ECO:0000256" key="8">
    <source>
        <dbReference type="RuleBase" id="RU363032"/>
    </source>
</evidence>
<evidence type="ECO:0000313" key="11">
    <source>
        <dbReference type="Proteomes" id="UP001314635"/>
    </source>
</evidence>
<dbReference type="EMBL" id="JAFCLK010000018">
    <property type="protein sequence ID" value="MBR1138039.1"/>
    <property type="molecule type" value="Genomic_DNA"/>
</dbReference>
<evidence type="ECO:0000313" key="10">
    <source>
        <dbReference type="EMBL" id="MBR1138039.1"/>
    </source>
</evidence>
<dbReference type="InterPro" id="IPR035906">
    <property type="entry name" value="MetI-like_sf"/>
</dbReference>
<proteinExistence type="inferred from homology"/>
<keyword evidence="2 8" id="KW-0813">Transport</keyword>
<dbReference type="CDD" id="cd06261">
    <property type="entry name" value="TM_PBP2"/>
    <property type="match status" value="1"/>
</dbReference>
<keyword evidence="5 8" id="KW-0812">Transmembrane</keyword>
<dbReference type="PROSITE" id="PS50928">
    <property type="entry name" value="ABC_TM1"/>
    <property type="match status" value="1"/>
</dbReference>
<keyword evidence="6 8" id="KW-1133">Transmembrane helix</keyword>
<evidence type="ECO:0000256" key="2">
    <source>
        <dbReference type="ARBA" id="ARBA00022448"/>
    </source>
</evidence>
<feature type="transmembrane region" description="Helical" evidence="8">
    <location>
        <begin position="88"/>
        <end position="115"/>
    </location>
</feature>
<dbReference type="RefSeq" id="WP_172239167.1">
    <property type="nucleotide sequence ID" value="NZ_JABFDP010000021.1"/>
</dbReference>
<dbReference type="PANTHER" id="PTHR43357">
    <property type="entry name" value="INNER MEMBRANE ABC TRANSPORTER PERMEASE PROTEIN YDCV"/>
    <property type="match status" value="1"/>
</dbReference>
<dbReference type="Gene3D" id="1.10.3720.10">
    <property type="entry name" value="MetI-like"/>
    <property type="match status" value="1"/>
</dbReference>
<gene>
    <name evidence="10" type="ORF">JQ619_19900</name>
</gene>
<feature type="transmembrane region" description="Helical" evidence="8">
    <location>
        <begin position="160"/>
        <end position="183"/>
    </location>
</feature>
<evidence type="ECO:0000256" key="5">
    <source>
        <dbReference type="ARBA" id="ARBA00022692"/>
    </source>
</evidence>
<sequence>MPSPASPPPSQLTASIELAISTGLRRRAAPRGWGRRLYLAANIAVLVFLLAPIAIVIVFALNPTPFIQFPPVGLSLRWFEKFFASRDFMQALVFSLEVAAMTTLAATVLGASAALAISRGNLPGSRLIVATMLSPLMLPAILTGLALFQSYVLLDVGRPLWGLVAGHTLVTIPYVVRTTLAVLHNFDVRLEEAAQNLGASPTRTFFEVTLPLVKPGVLAGAIFAFIVSFDQFPVSLFLVAPGRETLPITLFNYLKFDLDGTIGAASIVSILLAFLVVIALDRTVGLRSYVKL</sequence>
<feature type="transmembrane region" description="Helical" evidence="8">
    <location>
        <begin position="260"/>
        <end position="280"/>
    </location>
</feature>
<evidence type="ECO:0000256" key="7">
    <source>
        <dbReference type="ARBA" id="ARBA00023136"/>
    </source>
</evidence>
<evidence type="ECO:0000256" key="4">
    <source>
        <dbReference type="ARBA" id="ARBA00022519"/>
    </source>
</evidence>
<keyword evidence="7 8" id="KW-0472">Membrane</keyword>
<protein>
    <submittedName>
        <fullName evidence="10">ABC transporter permease</fullName>
    </submittedName>
</protein>
<dbReference type="Pfam" id="PF00528">
    <property type="entry name" value="BPD_transp_1"/>
    <property type="match status" value="1"/>
</dbReference>
<feature type="domain" description="ABC transmembrane type-1" evidence="9">
    <location>
        <begin position="92"/>
        <end position="280"/>
    </location>
</feature>
<comment type="caution">
    <text evidence="10">The sequence shown here is derived from an EMBL/GenBank/DDBJ whole genome shotgun (WGS) entry which is preliminary data.</text>
</comment>
<name>A0ABS5GAH6_9BRAD</name>